<proteinExistence type="predicted"/>
<dbReference type="AlphaFoldDB" id="X1KW94"/>
<feature type="non-terminal residue" evidence="1">
    <location>
        <position position="107"/>
    </location>
</feature>
<gene>
    <name evidence="1" type="ORF">S03H2_58089</name>
</gene>
<sequence length="107" mass="12322">MLTSDRDIKNWEERLKDQVQRGWDNYFHHRIDLSIARTEEIVMLAGEFLIVEESSSASATASVKLNMDKNDALRLRKGVEIETVFIKLYLTNTAQPGEWLDLIVGIN</sequence>
<dbReference type="EMBL" id="BARU01037257">
    <property type="protein sequence ID" value="GAH86248.1"/>
    <property type="molecule type" value="Genomic_DNA"/>
</dbReference>
<evidence type="ECO:0000313" key="1">
    <source>
        <dbReference type="EMBL" id="GAH86248.1"/>
    </source>
</evidence>
<organism evidence="1">
    <name type="scientific">marine sediment metagenome</name>
    <dbReference type="NCBI Taxonomy" id="412755"/>
    <lineage>
        <taxon>unclassified sequences</taxon>
        <taxon>metagenomes</taxon>
        <taxon>ecological metagenomes</taxon>
    </lineage>
</organism>
<protein>
    <submittedName>
        <fullName evidence="1">Uncharacterized protein</fullName>
    </submittedName>
</protein>
<accession>X1KW94</accession>
<reference evidence="1" key="1">
    <citation type="journal article" date="2014" name="Front. Microbiol.">
        <title>High frequency of phylogenetically diverse reductive dehalogenase-homologous genes in deep subseafloor sedimentary metagenomes.</title>
        <authorList>
            <person name="Kawai M."/>
            <person name="Futagami T."/>
            <person name="Toyoda A."/>
            <person name="Takaki Y."/>
            <person name="Nishi S."/>
            <person name="Hori S."/>
            <person name="Arai W."/>
            <person name="Tsubouchi T."/>
            <person name="Morono Y."/>
            <person name="Uchiyama I."/>
            <person name="Ito T."/>
            <person name="Fujiyama A."/>
            <person name="Inagaki F."/>
            <person name="Takami H."/>
        </authorList>
    </citation>
    <scope>NUCLEOTIDE SEQUENCE</scope>
    <source>
        <strain evidence="1">Expedition CK06-06</strain>
    </source>
</reference>
<comment type="caution">
    <text evidence="1">The sequence shown here is derived from an EMBL/GenBank/DDBJ whole genome shotgun (WGS) entry which is preliminary data.</text>
</comment>
<name>X1KW94_9ZZZZ</name>